<sequence>MKRAWENFKRRFIRDENGAVSIYLIIVILLLFVFNAVLIDFARIMVAEHQTETTAQKALRSVFSAYEKKLQQKGVYAYYSSDESSAEEIFNSVFEQNMAAEGNYFKFIDNKMESSSISWDESRSLANVDVLEHQILEDMKYRAPVEYGKLVVEQFMPVACAMEKASAFTDVASEVEKEFQQRSEVLQQLKSDLKEAERQIELIKKAVYPNHRSENKYPTVKAVGDLNNHYPKYADNPSSEDASDFEDNVNELTKKLVTKTKSTNKQLDEAQKALDKAKKENEKIKKKIKELRKDNEHKYDRVKDKCAQADDAGLNEANSSIDDYVIPDESFNEMEDAIELAITETENMTTKTLLSKVQHVDSVMDNVFNNDPNSAENVDLKTLAREISIKRDVVYDQITKARDEFSAEIPDQYYEDDAEVSKYKKSAKDRFKEAQKLLNMANGISSDFDDYNKLSENLAKYNGANAIQVELGDNPEQGADSSMQMVDNLFNSLGEMMTGVRNEAYVNEYIMTRFMSVQDPGELSSCNGAMYKCPEAYLYENREVEYILYGIHEPAANYGAALTELFFTRLALNMASELSTNETVRAIPHPWAKFWVALAAALNQTIQDMEQLTKGNTVPLIDLKSMRRSIQTDYKFYLRLYLFLHPEGDTLHRVQASLDKSASSVEMDQLPTYITGEVESSIDLWFLPGIADMLGRANVINGEVKDGRYMISKEVHYSY</sequence>
<organism evidence="3 4">
    <name type="scientific">Thalassobacillus hwangdonensis</name>
    <dbReference type="NCBI Taxonomy" id="546108"/>
    <lineage>
        <taxon>Bacteria</taxon>
        <taxon>Bacillati</taxon>
        <taxon>Bacillota</taxon>
        <taxon>Bacilli</taxon>
        <taxon>Bacillales</taxon>
        <taxon>Bacillaceae</taxon>
        <taxon>Thalassobacillus</taxon>
    </lineage>
</organism>
<keyword evidence="2" id="KW-0472">Membrane</keyword>
<comment type="caution">
    <text evidence="3">The sequence shown here is derived from an EMBL/GenBank/DDBJ whole genome shotgun (WGS) entry which is preliminary data.</text>
</comment>
<dbReference type="RefSeq" id="WP_386055598.1">
    <property type="nucleotide sequence ID" value="NZ_JBHTKL010000001.1"/>
</dbReference>
<proteinExistence type="predicted"/>
<evidence type="ECO:0008006" key="5">
    <source>
        <dbReference type="Google" id="ProtNLM"/>
    </source>
</evidence>
<keyword evidence="4" id="KW-1185">Reference proteome</keyword>
<evidence type="ECO:0000256" key="2">
    <source>
        <dbReference type="SAM" id="Phobius"/>
    </source>
</evidence>
<evidence type="ECO:0000313" key="3">
    <source>
        <dbReference type="EMBL" id="MFD1017672.1"/>
    </source>
</evidence>
<name>A0ABW3KVU1_9BACI</name>
<keyword evidence="1" id="KW-0175">Coiled coil</keyword>
<evidence type="ECO:0000256" key="1">
    <source>
        <dbReference type="SAM" id="Coils"/>
    </source>
</evidence>
<accession>A0ABW3KVU1</accession>
<keyword evidence="2" id="KW-0812">Transmembrane</keyword>
<feature type="coiled-coil region" evidence="1">
    <location>
        <begin position="260"/>
        <end position="301"/>
    </location>
</feature>
<gene>
    <name evidence="3" type="ORF">ACFQ2J_00560</name>
</gene>
<protein>
    <recommendedName>
        <fullName evidence="5">Flp pilus-assembly TadG-like N-terminal domain-containing protein</fullName>
    </recommendedName>
</protein>
<keyword evidence="2" id="KW-1133">Transmembrane helix</keyword>
<feature type="coiled-coil region" evidence="1">
    <location>
        <begin position="179"/>
        <end position="206"/>
    </location>
</feature>
<evidence type="ECO:0000313" key="4">
    <source>
        <dbReference type="Proteomes" id="UP001596990"/>
    </source>
</evidence>
<dbReference type="Proteomes" id="UP001596990">
    <property type="component" value="Unassembled WGS sequence"/>
</dbReference>
<reference evidence="4" key="1">
    <citation type="journal article" date="2019" name="Int. J. Syst. Evol. Microbiol.">
        <title>The Global Catalogue of Microorganisms (GCM) 10K type strain sequencing project: providing services to taxonomists for standard genome sequencing and annotation.</title>
        <authorList>
            <consortium name="The Broad Institute Genomics Platform"/>
            <consortium name="The Broad Institute Genome Sequencing Center for Infectious Disease"/>
            <person name="Wu L."/>
            <person name="Ma J."/>
        </authorList>
    </citation>
    <scope>NUCLEOTIDE SEQUENCE [LARGE SCALE GENOMIC DNA]</scope>
    <source>
        <strain evidence="4">CCUG 56607</strain>
    </source>
</reference>
<feature type="transmembrane region" description="Helical" evidence="2">
    <location>
        <begin position="20"/>
        <end position="39"/>
    </location>
</feature>
<dbReference type="EMBL" id="JBHTKL010000001">
    <property type="protein sequence ID" value="MFD1017672.1"/>
    <property type="molecule type" value="Genomic_DNA"/>
</dbReference>